<reference evidence="2 3" key="1">
    <citation type="journal article" date="2016" name="Nat. Commun.">
        <title>Thousands of microbial genomes shed light on interconnected biogeochemical processes in an aquifer system.</title>
        <authorList>
            <person name="Anantharaman K."/>
            <person name="Brown C.T."/>
            <person name="Hug L.A."/>
            <person name="Sharon I."/>
            <person name="Castelle C.J."/>
            <person name="Probst A.J."/>
            <person name="Thomas B.C."/>
            <person name="Singh A."/>
            <person name="Wilkins M.J."/>
            <person name="Karaoz U."/>
            <person name="Brodie E.L."/>
            <person name="Williams K.H."/>
            <person name="Hubbard S.S."/>
            <person name="Banfield J.F."/>
        </authorList>
    </citation>
    <scope>NUCLEOTIDE SEQUENCE [LARGE SCALE GENOMIC DNA]</scope>
    <source>
        <strain evidence="3">RIFCSPLOWO2_12_FULL_64_10</strain>
    </source>
</reference>
<dbReference type="EMBL" id="MFKF01000094">
    <property type="protein sequence ID" value="OGG54849.1"/>
    <property type="molecule type" value="Genomic_DNA"/>
</dbReference>
<dbReference type="CDD" id="cd17040">
    <property type="entry name" value="Ubl_MoaD_like"/>
    <property type="match status" value="1"/>
</dbReference>
<dbReference type="Proteomes" id="UP000178606">
    <property type="component" value="Unassembled WGS sequence"/>
</dbReference>
<evidence type="ECO:0000313" key="3">
    <source>
        <dbReference type="Proteomes" id="UP000178606"/>
    </source>
</evidence>
<gene>
    <name evidence="2" type="ORF">A3F84_22080</name>
</gene>
<accession>A0A1F6D0A0</accession>
<evidence type="ECO:0000259" key="1">
    <source>
        <dbReference type="Pfam" id="PF14451"/>
    </source>
</evidence>
<name>A0A1F6D0A0_HANXR</name>
<dbReference type="InterPro" id="IPR012675">
    <property type="entry name" value="Beta-grasp_dom_sf"/>
</dbReference>
<dbReference type="Gene3D" id="3.10.20.30">
    <property type="match status" value="1"/>
</dbReference>
<dbReference type="AlphaFoldDB" id="A0A1F6D0A0"/>
<organism evidence="2 3">
    <name type="scientific">Handelsmanbacteria sp. (strain RIFCSPLOWO2_12_FULL_64_10)</name>
    <dbReference type="NCBI Taxonomy" id="1817868"/>
    <lineage>
        <taxon>Bacteria</taxon>
        <taxon>Candidatus Handelsmaniibacteriota</taxon>
    </lineage>
</organism>
<dbReference type="SUPFAM" id="SSF54285">
    <property type="entry name" value="MoaD/ThiS"/>
    <property type="match status" value="1"/>
</dbReference>
<comment type="caution">
    <text evidence="2">The sequence shown here is derived from an EMBL/GenBank/DDBJ whole genome shotgun (WGS) entry which is preliminary data.</text>
</comment>
<dbReference type="InterPro" id="IPR027798">
    <property type="entry name" value="Ub_Mut7C"/>
</dbReference>
<sequence length="76" mass="7985">MTVRVKLFGSLRRYLPAGAQGRQATVEAPAGGKVRDVMRLVGVPDEAATVILVNGEHVEADAGVKEGDTVSLFPPI</sequence>
<protein>
    <recommendedName>
        <fullName evidence="1">Ubiquitin Mut7-C domain-containing protein</fullName>
    </recommendedName>
</protein>
<evidence type="ECO:0000313" key="2">
    <source>
        <dbReference type="EMBL" id="OGG54849.1"/>
    </source>
</evidence>
<proteinExistence type="predicted"/>
<dbReference type="Pfam" id="PF14451">
    <property type="entry name" value="Ub-Mut7C"/>
    <property type="match status" value="1"/>
</dbReference>
<feature type="domain" description="Ubiquitin Mut7-C" evidence="1">
    <location>
        <begin position="2"/>
        <end position="74"/>
    </location>
</feature>
<dbReference type="InterPro" id="IPR016155">
    <property type="entry name" value="Mopterin_synth/thiamin_S_b"/>
</dbReference>